<evidence type="ECO:0000256" key="4">
    <source>
        <dbReference type="SAM" id="MobiDB-lite"/>
    </source>
</evidence>
<dbReference type="InterPro" id="IPR036291">
    <property type="entry name" value="NAD(P)-bd_dom_sf"/>
</dbReference>
<keyword evidence="6" id="KW-1185">Reference proteome</keyword>
<comment type="caution">
    <text evidence="5">The sequence shown here is derived from an EMBL/GenBank/DDBJ whole genome shotgun (WGS) entry which is preliminary data.</text>
</comment>
<dbReference type="EMBL" id="JBBMQO010000001">
    <property type="protein sequence ID" value="MEM5499987.1"/>
    <property type="molecule type" value="Genomic_DNA"/>
</dbReference>
<organism evidence="5 6">
    <name type="scientific">Ahrensia kielensis</name>
    <dbReference type="NCBI Taxonomy" id="76980"/>
    <lineage>
        <taxon>Bacteria</taxon>
        <taxon>Pseudomonadati</taxon>
        <taxon>Pseudomonadota</taxon>
        <taxon>Alphaproteobacteria</taxon>
        <taxon>Hyphomicrobiales</taxon>
        <taxon>Ahrensiaceae</taxon>
        <taxon>Ahrensia</taxon>
    </lineage>
</organism>
<dbReference type="InterPro" id="IPR020904">
    <property type="entry name" value="Sc_DH/Rdtase_CS"/>
</dbReference>
<dbReference type="PRINTS" id="PR00081">
    <property type="entry name" value="GDHRDH"/>
</dbReference>
<evidence type="ECO:0000313" key="5">
    <source>
        <dbReference type="EMBL" id="MEM5499987.1"/>
    </source>
</evidence>
<dbReference type="Pfam" id="PF00106">
    <property type="entry name" value="adh_short"/>
    <property type="match status" value="1"/>
</dbReference>
<dbReference type="InterPro" id="IPR002347">
    <property type="entry name" value="SDR_fam"/>
</dbReference>
<feature type="region of interest" description="Disordered" evidence="4">
    <location>
        <begin position="131"/>
        <end position="153"/>
    </location>
</feature>
<dbReference type="RefSeq" id="WP_342845877.1">
    <property type="nucleotide sequence ID" value="NZ_JBBMQO010000001.1"/>
</dbReference>
<dbReference type="GO" id="GO:0016491">
    <property type="term" value="F:oxidoreductase activity"/>
    <property type="evidence" value="ECO:0007669"/>
    <property type="project" value="UniProtKB-KW"/>
</dbReference>
<dbReference type="Gene3D" id="3.40.50.720">
    <property type="entry name" value="NAD(P)-binding Rossmann-like Domain"/>
    <property type="match status" value="1"/>
</dbReference>
<dbReference type="PRINTS" id="PR00080">
    <property type="entry name" value="SDRFAMILY"/>
</dbReference>
<gene>
    <name evidence="5" type="ORF">WNY59_00135</name>
</gene>
<dbReference type="PROSITE" id="PS00061">
    <property type="entry name" value="ADH_SHORT"/>
    <property type="match status" value="1"/>
</dbReference>
<dbReference type="EC" id="1.-.-.-" evidence="5"/>
<dbReference type="SUPFAM" id="SSF51735">
    <property type="entry name" value="NAD(P)-binding Rossmann-fold domains"/>
    <property type="match status" value="1"/>
</dbReference>
<dbReference type="Proteomes" id="UP001477870">
    <property type="component" value="Unassembled WGS sequence"/>
</dbReference>
<dbReference type="PROSITE" id="PS51257">
    <property type="entry name" value="PROKAR_LIPOPROTEIN"/>
    <property type="match status" value="1"/>
</dbReference>
<accession>A0ABU9T1H5</accession>
<evidence type="ECO:0000313" key="6">
    <source>
        <dbReference type="Proteomes" id="UP001477870"/>
    </source>
</evidence>
<evidence type="ECO:0000256" key="3">
    <source>
        <dbReference type="RuleBase" id="RU000363"/>
    </source>
</evidence>
<protein>
    <submittedName>
        <fullName evidence="5">SDR family oxidoreductase</fullName>
        <ecNumber evidence="5">1.-.-.-</ecNumber>
    </submittedName>
</protein>
<proteinExistence type="inferred from homology"/>
<evidence type="ECO:0000256" key="1">
    <source>
        <dbReference type="ARBA" id="ARBA00006484"/>
    </source>
</evidence>
<dbReference type="PANTHER" id="PTHR43669">
    <property type="entry name" value="5-KETO-D-GLUCONATE 5-REDUCTASE"/>
    <property type="match status" value="1"/>
</dbReference>
<name>A0ABU9T1H5_9HYPH</name>
<evidence type="ECO:0000256" key="2">
    <source>
        <dbReference type="ARBA" id="ARBA00023002"/>
    </source>
</evidence>
<reference evidence="5 6" key="1">
    <citation type="submission" date="2024-03" db="EMBL/GenBank/DDBJ databases">
        <title>Community enrichment and isolation of bacterial strains for fucoidan degradation.</title>
        <authorList>
            <person name="Sichert A."/>
        </authorList>
    </citation>
    <scope>NUCLEOTIDE SEQUENCE [LARGE SCALE GENOMIC DNA]</scope>
    <source>
        <strain evidence="5 6">AS62</strain>
    </source>
</reference>
<sequence length="246" mass="25822">MTRIALVTGGGSGIGLACAKTLAHNDYTVIITGRDQEKLNKAAVEIGNDCEAIASDITQPDQVDVLFDSIEKKYGRLDVLFNNAGNNVPAAPIGDVSAEDWLKVINVNLNGAFLCARGAFNLMRKQKPQGGRIINNGSVSASAPRPGSAPYTSSKHAITGLTRSISLDGRPYNIACGQIDIGNAASDMTKKMVGGVPQADLSIKSEPVMDVAHVANSVLHMANLPLGANVQFMTVMATNMPFIGRG</sequence>
<keyword evidence="2 5" id="KW-0560">Oxidoreductase</keyword>
<comment type="similarity">
    <text evidence="1 3">Belongs to the short-chain dehydrogenases/reductases (SDR) family.</text>
</comment>
<dbReference type="PANTHER" id="PTHR43669:SF12">
    <property type="entry name" value="BLR5618 PROTEIN"/>
    <property type="match status" value="1"/>
</dbReference>
<dbReference type="CDD" id="cd05233">
    <property type="entry name" value="SDR_c"/>
    <property type="match status" value="1"/>
</dbReference>